<feature type="domain" description="HTH tetR-type" evidence="6">
    <location>
        <begin position="9"/>
        <end position="69"/>
    </location>
</feature>
<dbReference type="PROSITE" id="PS50977">
    <property type="entry name" value="HTH_TETR_2"/>
    <property type="match status" value="1"/>
</dbReference>
<gene>
    <name evidence="7" type="ORF">D7X96_15480</name>
</gene>
<accession>A0A3A8QSA8</accession>
<keyword evidence="2 4" id="KW-0238">DNA-binding</keyword>
<feature type="DNA-binding region" description="H-T-H motif" evidence="4">
    <location>
        <begin position="32"/>
        <end position="51"/>
    </location>
</feature>
<dbReference type="Pfam" id="PF00440">
    <property type="entry name" value="TetR_N"/>
    <property type="match status" value="1"/>
</dbReference>
<dbReference type="InterPro" id="IPR036271">
    <property type="entry name" value="Tet_transcr_reg_TetR-rel_C_sf"/>
</dbReference>
<dbReference type="PROSITE" id="PS01081">
    <property type="entry name" value="HTH_TETR_1"/>
    <property type="match status" value="1"/>
</dbReference>
<organism evidence="7 8">
    <name type="scientific">Corallococcus interemptor</name>
    <dbReference type="NCBI Taxonomy" id="2316720"/>
    <lineage>
        <taxon>Bacteria</taxon>
        <taxon>Pseudomonadati</taxon>
        <taxon>Myxococcota</taxon>
        <taxon>Myxococcia</taxon>
        <taxon>Myxococcales</taxon>
        <taxon>Cystobacterineae</taxon>
        <taxon>Myxococcaceae</taxon>
        <taxon>Corallococcus</taxon>
    </lineage>
</organism>
<dbReference type="PANTHER" id="PTHR47506">
    <property type="entry name" value="TRANSCRIPTIONAL REGULATORY PROTEIN"/>
    <property type="match status" value="1"/>
</dbReference>
<dbReference type="Proteomes" id="UP000282656">
    <property type="component" value="Unassembled WGS sequence"/>
</dbReference>
<feature type="region of interest" description="Disordered" evidence="5">
    <location>
        <begin position="191"/>
        <end position="210"/>
    </location>
</feature>
<dbReference type="SUPFAM" id="SSF48498">
    <property type="entry name" value="Tetracyclin repressor-like, C-terminal domain"/>
    <property type="match status" value="1"/>
</dbReference>
<dbReference type="InterPro" id="IPR001647">
    <property type="entry name" value="HTH_TetR"/>
</dbReference>
<name>A0A3A8QSA8_9BACT</name>
<dbReference type="RefSeq" id="WP_121770069.1">
    <property type="nucleotide sequence ID" value="NZ_RAWM01000035.1"/>
</dbReference>
<reference evidence="8" key="1">
    <citation type="submission" date="2018-09" db="EMBL/GenBank/DDBJ databases">
        <authorList>
            <person name="Livingstone P.G."/>
            <person name="Whitworth D.E."/>
        </authorList>
    </citation>
    <scope>NUCLEOTIDE SEQUENCE [LARGE SCALE GENOMIC DNA]</scope>
    <source>
        <strain evidence="8">AB047A</strain>
    </source>
</reference>
<dbReference type="GO" id="GO:0003677">
    <property type="term" value="F:DNA binding"/>
    <property type="evidence" value="ECO:0007669"/>
    <property type="project" value="UniProtKB-UniRule"/>
</dbReference>
<dbReference type="InterPro" id="IPR023772">
    <property type="entry name" value="DNA-bd_HTH_TetR-type_CS"/>
</dbReference>
<keyword evidence="3" id="KW-0804">Transcription</keyword>
<evidence type="ECO:0000256" key="5">
    <source>
        <dbReference type="SAM" id="MobiDB-lite"/>
    </source>
</evidence>
<proteinExistence type="predicted"/>
<sequence length="210" mass="22777">MRYTAEHKQATHARILAAAEKLFRAEGFSGASVERVMRAAGLTVGGFYAHFASKESLLAESLRAFMNANRTRWLAGLGDVRGTEFLERFARRYLNQYDRDTGETACMMPSLLSDLTRATPEVQAAFGRGLEELVGQAQVQLPAREGATPRQQMLATVALCFGAMTLARATATQPLAGEILDAARALLAAGEVKKESPRKRQAGAAPKKPH</sequence>
<protein>
    <submittedName>
        <fullName evidence="7">TetR/AcrR family transcriptional regulator</fullName>
    </submittedName>
</protein>
<keyword evidence="8" id="KW-1185">Reference proteome</keyword>
<dbReference type="OrthoDB" id="9798857at2"/>
<comment type="caution">
    <text evidence="7">The sequence shown here is derived from an EMBL/GenBank/DDBJ whole genome shotgun (WGS) entry which is preliminary data.</text>
</comment>
<evidence type="ECO:0000256" key="4">
    <source>
        <dbReference type="PROSITE-ProRule" id="PRU00335"/>
    </source>
</evidence>
<keyword evidence="1" id="KW-0805">Transcription regulation</keyword>
<dbReference type="EMBL" id="RAWM01000035">
    <property type="protein sequence ID" value="RKH69235.1"/>
    <property type="molecule type" value="Genomic_DNA"/>
</dbReference>
<evidence type="ECO:0000256" key="3">
    <source>
        <dbReference type="ARBA" id="ARBA00023163"/>
    </source>
</evidence>
<evidence type="ECO:0000313" key="8">
    <source>
        <dbReference type="Proteomes" id="UP000282656"/>
    </source>
</evidence>
<evidence type="ECO:0000256" key="1">
    <source>
        <dbReference type="ARBA" id="ARBA00023015"/>
    </source>
</evidence>
<dbReference type="AlphaFoldDB" id="A0A3A8QSA8"/>
<dbReference type="Gene3D" id="1.10.10.60">
    <property type="entry name" value="Homeodomain-like"/>
    <property type="match status" value="1"/>
</dbReference>
<dbReference type="InterPro" id="IPR009057">
    <property type="entry name" value="Homeodomain-like_sf"/>
</dbReference>
<dbReference type="SUPFAM" id="SSF46689">
    <property type="entry name" value="Homeodomain-like"/>
    <property type="match status" value="1"/>
</dbReference>
<feature type="compositionally biased region" description="Basic residues" evidence="5">
    <location>
        <begin position="196"/>
        <end position="210"/>
    </location>
</feature>
<dbReference type="PANTHER" id="PTHR47506:SF7">
    <property type="entry name" value="TRANSCRIPTIONAL REGULATORY PROTEIN"/>
    <property type="match status" value="1"/>
</dbReference>
<evidence type="ECO:0000259" key="6">
    <source>
        <dbReference type="PROSITE" id="PS50977"/>
    </source>
</evidence>
<dbReference type="Gene3D" id="1.10.357.10">
    <property type="entry name" value="Tetracycline Repressor, domain 2"/>
    <property type="match status" value="1"/>
</dbReference>
<evidence type="ECO:0000256" key="2">
    <source>
        <dbReference type="ARBA" id="ARBA00023125"/>
    </source>
</evidence>
<dbReference type="PRINTS" id="PR00455">
    <property type="entry name" value="HTHTETR"/>
</dbReference>
<evidence type="ECO:0000313" key="7">
    <source>
        <dbReference type="EMBL" id="RKH69235.1"/>
    </source>
</evidence>